<dbReference type="STRING" id="485913.Krac_9755"/>
<keyword evidence="2" id="KW-1185">Reference proteome</keyword>
<protein>
    <submittedName>
        <fullName evidence="1">Uncharacterized protein</fullName>
    </submittedName>
</protein>
<dbReference type="EMBL" id="ADVG01000001">
    <property type="protein sequence ID" value="EFH88322.1"/>
    <property type="molecule type" value="Genomic_DNA"/>
</dbReference>
<proteinExistence type="predicted"/>
<reference evidence="1 2" key="1">
    <citation type="journal article" date="2011" name="Stand. Genomic Sci.">
        <title>Non-contiguous finished genome sequence and contextual data of the filamentous soil bacterium Ktedonobacter racemifer type strain (SOSP1-21).</title>
        <authorList>
            <person name="Chang Y.J."/>
            <person name="Land M."/>
            <person name="Hauser L."/>
            <person name="Chertkov O."/>
            <person name="Del Rio T.G."/>
            <person name="Nolan M."/>
            <person name="Copeland A."/>
            <person name="Tice H."/>
            <person name="Cheng J.F."/>
            <person name="Lucas S."/>
            <person name="Han C."/>
            <person name="Goodwin L."/>
            <person name="Pitluck S."/>
            <person name="Ivanova N."/>
            <person name="Ovchinikova G."/>
            <person name="Pati A."/>
            <person name="Chen A."/>
            <person name="Palaniappan K."/>
            <person name="Mavromatis K."/>
            <person name="Liolios K."/>
            <person name="Brettin T."/>
            <person name="Fiebig A."/>
            <person name="Rohde M."/>
            <person name="Abt B."/>
            <person name="Goker M."/>
            <person name="Detter J.C."/>
            <person name="Woyke T."/>
            <person name="Bristow J."/>
            <person name="Eisen J.A."/>
            <person name="Markowitz V."/>
            <person name="Hugenholtz P."/>
            <person name="Kyrpides N.C."/>
            <person name="Klenk H.P."/>
            <person name="Lapidus A."/>
        </authorList>
    </citation>
    <scope>NUCLEOTIDE SEQUENCE [LARGE SCALE GENOMIC DNA]</scope>
    <source>
        <strain evidence="2">DSM 44963</strain>
    </source>
</reference>
<dbReference type="RefSeq" id="WP_007904224.1">
    <property type="nucleotide sequence ID" value="NZ_ADVG01000001.1"/>
</dbReference>
<sequence length="70" mass="7328">MLQAHTHQWLGTFSGASGAGNGDYRGELRQAITAIRAYLEELSVPLSQAVVRLDGQYGNGAIVADLAGLA</sequence>
<dbReference type="InParanoid" id="D6TDH7"/>
<accession>D6TDH7</accession>
<gene>
    <name evidence="1" type="ORF">Krac_9755</name>
</gene>
<dbReference type="Proteomes" id="UP000004508">
    <property type="component" value="Unassembled WGS sequence"/>
</dbReference>
<evidence type="ECO:0000313" key="2">
    <source>
        <dbReference type="Proteomes" id="UP000004508"/>
    </source>
</evidence>
<comment type="caution">
    <text evidence="1">The sequence shown here is derived from an EMBL/GenBank/DDBJ whole genome shotgun (WGS) entry which is preliminary data.</text>
</comment>
<evidence type="ECO:0000313" key="1">
    <source>
        <dbReference type="EMBL" id="EFH88322.1"/>
    </source>
</evidence>
<dbReference type="AlphaFoldDB" id="D6TDH7"/>
<name>D6TDH7_KTERA</name>
<organism evidence="1 2">
    <name type="scientific">Ktedonobacter racemifer DSM 44963</name>
    <dbReference type="NCBI Taxonomy" id="485913"/>
    <lineage>
        <taxon>Bacteria</taxon>
        <taxon>Bacillati</taxon>
        <taxon>Chloroflexota</taxon>
        <taxon>Ktedonobacteria</taxon>
        <taxon>Ktedonobacterales</taxon>
        <taxon>Ktedonobacteraceae</taxon>
        <taxon>Ktedonobacter</taxon>
    </lineage>
</organism>